<proteinExistence type="predicted"/>
<accession>A0A2A6BHU4</accession>
<sequence length="379" mass="43688">MCEELGAPLQVFGDFLEGASVKMLEFYSAMNEREVTDCEPLFKLIRQIEPLGIMFYNFALTQDEIGDYIVKKGVKNVSMQIKHRDMDGKVADDLFNYRYSEQHSRPTQFTVSCEKRSWTSLESFDSPPAKRRALELNSVTYDDTAEIRQMLDTAHAHRILQQRNMLDFENQLAMDQTKRIVVERLLIRECVNHGGFSITFTFSCSLDQCMWKAFLIGALHKIGIPQHTVMISNTRGRSNSYLLSWTRPKPMIEPVLRHKLANLLLHFAVRTKFSSIIFDSNHLEMISFCAEMLEQSHVQVIHIEPRAWTTITEMKEITDLTTWNSMIRKLFHHSGKKISLTIPVEAPMQAATIGEYTINTTLVSTTGYMLTIKHQCFSD</sequence>
<evidence type="ECO:0000313" key="2">
    <source>
        <dbReference type="Proteomes" id="UP000005239"/>
    </source>
</evidence>
<accession>A0A8R1Z4T7</accession>
<keyword evidence="2" id="KW-1185">Reference proteome</keyword>
<reference evidence="1" key="2">
    <citation type="submission" date="2022-06" db="UniProtKB">
        <authorList>
            <consortium name="EnsemblMetazoa"/>
        </authorList>
    </citation>
    <scope>IDENTIFICATION</scope>
    <source>
        <strain evidence="1">PS312</strain>
    </source>
</reference>
<dbReference type="AlphaFoldDB" id="A0A2A6BHU4"/>
<reference evidence="2" key="1">
    <citation type="journal article" date="2008" name="Nat. Genet.">
        <title>The Pristionchus pacificus genome provides a unique perspective on nematode lifestyle and parasitism.</title>
        <authorList>
            <person name="Dieterich C."/>
            <person name="Clifton S.W."/>
            <person name="Schuster L.N."/>
            <person name="Chinwalla A."/>
            <person name="Delehaunty K."/>
            <person name="Dinkelacker I."/>
            <person name="Fulton L."/>
            <person name="Fulton R."/>
            <person name="Godfrey J."/>
            <person name="Minx P."/>
            <person name="Mitreva M."/>
            <person name="Roeseler W."/>
            <person name="Tian H."/>
            <person name="Witte H."/>
            <person name="Yang S.P."/>
            <person name="Wilson R.K."/>
            <person name="Sommer R.J."/>
        </authorList>
    </citation>
    <scope>NUCLEOTIDE SEQUENCE [LARGE SCALE GENOMIC DNA]</scope>
    <source>
        <strain evidence="2">PS312</strain>
    </source>
</reference>
<protein>
    <submittedName>
        <fullName evidence="1">Uncharacterized protein</fullName>
    </submittedName>
</protein>
<dbReference type="EnsemblMetazoa" id="PPA42787.1">
    <property type="protein sequence ID" value="PPA42787.1"/>
    <property type="gene ID" value="WBGene00281156"/>
</dbReference>
<organism evidence="1 2">
    <name type="scientific">Pristionchus pacificus</name>
    <name type="common">Parasitic nematode worm</name>
    <dbReference type="NCBI Taxonomy" id="54126"/>
    <lineage>
        <taxon>Eukaryota</taxon>
        <taxon>Metazoa</taxon>
        <taxon>Ecdysozoa</taxon>
        <taxon>Nematoda</taxon>
        <taxon>Chromadorea</taxon>
        <taxon>Rhabditida</taxon>
        <taxon>Rhabditina</taxon>
        <taxon>Diplogasteromorpha</taxon>
        <taxon>Diplogasteroidea</taxon>
        <taxon>Neodiplogasteridae</taxon>
        <taxon>Pristionchus</taxon>
    </lineage>
</organism>
<dbReference type="Proteomes" id="UP000005239">
    <property type="component" value="Unassembled WGS sequence"/>
</dbReference>
<gene>
    <name evidence="1" type="primary">WBGene00281156</name>
</gene>
<name>A0A2A6BHU4_PRIPA</name>
<evidence type="ECO:0000313" key="1">
    <source>
        <dbReference type="EnsemblMetazoa" id="PPA42787.1"/>
    </source>
</evidence>